<dbReference type="SUPFAM" id="SSF53474">
    <property type="entry name" value="alpha/beta-Hydrolases"/>
    <property type="match status" value="1"/>
</dbReference>
<dbReference type="AlphaFoldDB" id="A0A8H3U517"/>
<evidence type="ECO:0000256" key="1">
    <source>
        <dbReference type="ARBA" id="ARBA00022801"/>
    </source>
</evidence>
<dbReference type="PANTHER" id="PTHR33630">
    <property type="entry name" value="CUTINASE RV1984C-RELATED-RELATED"/>
    <property type="match status" value="1"/>
</dbReference>
<dbReference type="Proteomes" id="UP000433883">
    <property type="component" value="Unassembled WGS sequence"/>
</dbReference>
<dbReference type="EMBL" id="WNWQ01000849">
    <property type="protein sequence ID" value="KAE9963395.1"/>
    <property type="molecule type" value="Genomic_DNA"/>
</dbReference>
<organism evidence="4 5">
    <name type="scientific">Venturia inaequalis</name>
    <name type="common">Apple scab fungus</name>
    <dbReference type="NCBI Taxonomy" id="5025"/>
    <lineage>
        <taxon>Eukaryota</taxon>
        <taxon>Fungi</taxon>
        <taxon>Dikarya</taxon>
        <taxon>Ascomycota</taxon>
        <taxon>Pezizomycotina</taxon>
        <taxon>Dothideomycetes</taxon>
        <taxon>Pleosporomycetidae</taxon>
        <taxon>Venturiales</taxon>
        <taxon>Venturiaceae</taxon>
        <taxon>Venturia</taxon>
    </lineage>
</organism>
<protein>
    <recommendedName>
        <fullName evidence="6">Cutinase</fullName>
    </recommendedName>
</protein>
<keyword evidence="2" id="KW-1015">Disulfide bond</keyword>
<dbReference type="PANTHER" id="PTHR33630:SF9">
    <property type="entry name" value="CUTINASE 4"/>
    <property type="match status" value="1"/>
</dbReference>
<evidence type="ECO:0000256" key="2">
    <source>
        <dbReference type="ARBA" id="ARBA00023157"/>
    </source>
</evidence>
<gene>
    <name evidence="4" type="ORF">BLS_009334</name>
</gene>
<evidence type="ECO:0000313" key="5">
    <source>
        <dbReference type="Proteomes" id="UP000433883"/>
    </source>
</evidence>
<sequence>MHYSSALFLVVGAGKVLAQAGGCSPLHFIYARAPTEQGYGAVGASIFSNVAKLIPGITGYPVSYPASSGGNQCASEDTGVSDMLKQIANKAIECPRQKFVLGGYSQGGIIAVRTINKMPVDLLPKIIAVTLVGSPECPASVKGRCKSFCNAGDAICSTGRAYTSACDGSRGAAKGFPRTSSPAKTEHKPTRREMAGMDTRSVEVGGNAEVAGFDLKSICDGPEPAEKLAMVSEQVKEVEGMASKPSEEGQSNVSCKSFEKKFPLELREMIYRYSLFPSTYFFYKHPEAFTDEVVLEPAFRPIHASHHFSNGIVRAKEIEALQEVFSGCSLLFTNHRIHEELCEFIDKRMIHSITLSVNNTDTFHSRLLKFPPQRICRLKLNITDADYRTNVDPIFHQVVSVIHMLTSLVEFQVAWTSCGDEDRETTIPKRLHEFSRMLRAQAPKTLERFKIAPLVLSTVVGEFNQAWIYEKRANGTWMPSGKWLWE</sequence>
<dbReference type="InterPro" id="IPR000675">
    <property type="entry name" value="Cutinase/axe"/>
</dbReference>
<proteinExistence type="predicted"/>
<dbReference type="Gene3D" id="3.40.50.1820">
    <property type="entry name" value="alpha/beta hydrolase"/>
    <property type="match status" value="1"/>
</dbReference>
<name>A0A8H3U517_VENIN</name>
<comment type="caution">
    <text evidence="4">The sequence shown here is derived from an EMBL/GenBank/DDBJ whole genome shotgun (WGS) entry which is preliminary data.</text>
</comment>
<accession>A0A8H3U517</accession>
<feature type="chain" id="PRO_5034603820" description="Cutinase" evidence="3">
    <location>
        <begin position="19"/>
        <end position="486"/>
    </location>
</feature>
<dbReference type="Pfam" id="PF01083">
    <property type="entry name" value="Cutinase"/>
    <property type="match status" value="1"/>
</dbReference>
<keyword evidence="1" id="KW-0378">Hydrolase</keyword>
<feature type="signal peptide" evidence="3">
    <location>
        <begin position="1"/>
        <end position="18"/>
    </location>
</feature>
<keyword evidence="3" id="KW-0732">Signal</keyword>
<evidence type="ECO:0000256" key="3">
    <source>
        <dbReference type="SAM" id="SignalP"/>
    </source>
</evidence>
<evidence type="ECO:0008006" key="6">
    <source>
        <dbReference type="Google" id="ProtNLM"/>
    </source>
</evidence>
<dbReference type="InterPro" id="IPR029058">
    <property type="entry name" value="AB_hydrolase_fold"/>
</dbReference>
<reference evidence="4 5" key="1">
    <citation type="submission" date="2019-11" db="EMBL/GenBank/DDBJ databases">
        <title>Venturia inaequalis Genome Resource.</title>
        <authorList>
            <person name="Lichtner F.J."/>
        </authorList>
    </citation>
    <scope>NUCLEOTIDE SEQUENCE [LARGE SCALE GENOMIC DNA]</scope>
    <source>
        <strain evidence="4">Bline_iso_100314</strain>
    </source>
</reference>
<evidence type="ECO:0000313" key="4">
    <source>
        <dbReference type="EMBL" id="KAE9963395.1"/>
    </source>
</evidence>
<dbReference type="SMART" id="SM01110">
    <property type="entry name" value="Cutinase"/>
    <property type="match status" value="1"/>
</dbReference>
<dbReference type="GO" id="GO:0052689">
    <property type="term" value="F:carboxylic ester hydrolase activity"/>
    <property type="evidence" value="ECO:0007669"/>
    <property type="project" value="UniProtKB-ARBA"/>
</dbReference>